<protein>
    <submittedName>
        <fullName evidence="4">PD40 domain-containing protein</fullName>
    </submittedName>
</protein>
<sequence length="693" mass="72501">MSTALVRSVALALALPAAVQAVPLDAGIDQQVNIGTTVRLTGSALNLHNLPMTGYQWTQLSGPSVTLSSTTVPNPTFYTPSVAVDTDLHFRFQAVDGSGTTHSDEVVITVRASASNQPPVQTLGATRTVYKHAIVQTCAGGLDYDGNIVSRQWTQIKGPALKKVTMTDDQACLSYTVPGISQGKEVVYQVVATDDLGATSTDLLSLWLFPQLPAVSPQVTAGARRVLLTWPAVNKAAGYEICRALVPVTDVGQCASLGGVLTAVGKSPGWLDETVVTGTTYHYAMRAVEADGSPGRTGLSRSVLAQDNATRVILRASGGNGASVSAKGRHVVFTTPAAMVSGDANNAYDVYLYDQMQNLFTLISANPAGVAGNGLSMWGAISGDGRSVVFESGASDLVAGDTNGKSDIFVRDLRTGTTTLVTPGGNGHSRTPNISADGRWITFVSEASNLVSGDTNGAPDVFAFDRQSGLTQRISVRSGGAQSQGVPLYMTRPPSISADGQKIAFTSYASDLVDGDDNGLQDVFVHDRGTGSTVRVGTQADVPVLAGDGRTVFFASWDRSLTSVPFSSWALFSRDLITGAVAIESINADGVGSNGMSLLSATSHDGRHLVFDSYANNLIPGVGMHQQVYRRDRQTGQLSLVSQNDSGVVANSSSMEPAMARLSPGVVVFVSNGSNLDPRDTGTSPDLYVRETP</sequence>
<dbReference type="Proteomes" id="UP000678374">
    <property type="component" value="Unassembled WGS sequence"/>
</dbReference>
<feature type="region of interest" description="Disordered" evidence="2">
    <location>
        <begin position="673"/>
        <end position="693"/>
    </location>
</feature>
<dbReference type="InterPro" id="IPR011659">
    <property type="entry name" value="WD40"/>
</dbReference>
<evidence type="ECO:0000313" key="4">
    <source>
        <dbReference type="EMBL" id="MBQ0957779.1"/>
    </source>
</evidence>
<dbReference type="PANTHER" id="PTHR36842">
    <property type="entry name" value="PROTEIN TOLB HOMOLOG"/>
    <property type="match status" value="1"/>
</dbReference>
<keyword evidence="5" id="KW-1185">Reference proteome</keyword>
<evidence type="ECO:0000256" key="3">
    <source>
        <dbReference type="SAM" id="SignalP"/>
    </source>
</evidence>
<evidence type="ECO:0000256" key="2">
    <source>
        <dbReference type="SAM" id="MobiDB-lite"/>
    </source>
</evidence>
<dbReference type="RefSeq" id="WP_210800188.1">
    <property type="nucleotide sequence ID" value="NZ_JAGQDE010000002.1"/>
</dbReference>
<dbReference type="Pfam" id="PF07676">
    <property type="entry name" value="PD40"/>
    <property type="match status" value="3"/>
</dbReference>
<reference evidence="4" key="1">
    <citation type="submission" date="2021-04" db="EMBL/GenBank/DDBJ databases">
        <title>The genome sequence of Ideonella sp. 4Y11.</title>
        <authorList>
            <person name="Liu Y."/>
        </authorList>
    </citation>
    <scope>NUCLEOTIDE SEQUENCE</scope>
    <source>
        <strain evidence="4">4Y11</strain>
    </source>
</reference>
<accession>A0A941BJR6</accession>
<dbReference type="Gene3D" id="2.120.10.30">
    <property type="entry name" value="TolB, C-terminal domain"/>
    <property type="match status" value="2"/>
</dbReference>
<gene>
    <name evidence="4" type="ORF">KAK06_02305</name>
</gene>
<dbReference type="Pfam" id="PF22352">
    <property type="entry name" value="K319L-like_PKD"/>
    <property type="match status" value="1"/>
</dbReference>
<dbReference type="InterPro" id="IPR011042">
    <property type="entry name" value="6-blade_b-propeller_TolB-like"/>
</dbReference>
<feature type="signal peptide" evidence="3">
    <location>
        <begin position="1"/>
        <end position="21"/>
    </location>
</feature>
<name>A0A941BJR6_9BURK</name>
<comment type="caution">
    <text evidence="4">The sequence shown here is derived from an EMBL/GenBank/DDBJ whole genome shotgun (WGS) entry which is preliminary data.</text>
</comment>
<organism evidence="4 5">
    <name type="scientific">Ideonella aquatica</name>
    <dbReference type="NCBI Taxonomy" id="2824119"/>
    <lineage>
        <taxon>Bacteria</taxon>
        <taxon>Pseudomonadati</taxon>
        <taxon>Pseudomonadota</taxon>
        <taxon>Betaproteobacteria</taxon>
        <taxon>Burkholderiales</taxon>
        <taxon>Sphaerotilaceae</taxon>
        <taxon>Ideonella</taxon>
    </lineage>
</organism>
<feature type="chain" id="PRO_5037828415" evidence="3">
    <location>
        <begin position="22"/>
        <end position="693"/>
    </location>
</feature>
<dbReference type="Gene3D" id="2.60.40.10">
    <property type="entry name" value="Immunoglobulins"/>
    <property type="match status" value="3"/>
</dbReference>
<keyword evidence="3" id="KW-0732">Signal</keyword>
<evidence type="ECO:0000256" key="1">
    <source>
        <dbReference type="ARBA" id="ARBA00009820"/>
    </source>
</evidence>
<dbReference type="SUPFAM" id="SSF69304">
    <property type="entry name" value="Tricorn protease N-terminal domain"/>
    <property type="match status" value="1"/>
</dbReference>
<dbReference type="EMBL" id="JAGQDE010000002">
    <property type="protein sequence ID" value="MBQ0957779.1"/>
    <property type="molecule type" value="Genomic_DNA"/>
</dbReference>
<dbReference type="AlphaFoldDB" id="A0A941BJR6"/>
<evidence type="ECO:0000313" key="5">
    <source>
        <dbReference type="Proteomes" id="UP000678374"/>
    </source>
</evidence>
<dbReference type="InterPro" id="IPR013783">
    <property type="entry name" value="Ig-like_fold"/>
</dbReference>
<comment type="similarity">
    <text evidence="1">Belongs to the TolB family.</text>
</comment>
<proteinExistence type="inferred from homology"/>